<protein>
    <recommendedName>
        <fullName evidence="12">ATP synthase gamma chain</fullName>
    </recommendedName>
    <alternativeName>
        <fullName evidence="12">ATP synthase F1 sector gamma subunit</fullName>
    </alternativeName>
    <alternativeName>
        <fullName evidence="12">F-ATPase gamma subunit</fullName>
    </alternativeName>
</protein>
<dbReference type="NCBIfam" id="TIGR01146">
    <property type="entry name" value="ATPsyn_F1gamma"/>
    <property type="match status" value="1"/>
</dbReference>
<evidence type="ECO:0000256" key="5">
    <source>
        <dbReference type="ARBA" id="ARBA00022448"/>
    </source>
</evidence>
<keyword evidence="6 12" id="KW-1003">Cell membrane</keyword>
<dbReference type="AlphaFoldDB" id="A0A1I3B6Z0"/>
<reference evidence="14 16" key="2">
    <citation type="submission" date="2019-03" db="EMBL/GenBank/DDBJ databases">
        <title>Freshwater and sediment microbial communities from various areas in North America, analyzing microbe dynamics in response to fracking.</title>
        <authorList>
            <person name="Lamendella R."/>
        </authorList>
    </citation>
    <scope>NUCLEOTIDE SEQUENCE [LARGE SCALE GENOMIC DNA]</scope>
    <source>
        <strain evidence="14 16">6_TX</strain>
    </source>
</reference>
<evidence type="ECO:0000256" key="9">
    <source>
        <dbReference type="ARBA" id="ARBA00023136"/>
    </source>
</evidence>
<accession>A0A1I3B6Z0</accession>
<evidence type="ECO:0000256" key="2">
    <source>
        <dbReference type="ARBA" id="ARBA00004170"/>
    </source>
</evidence>
<comment type="similarity">
    <text evidence="3 12">Belongs to the ATPase gamma chain family.</text>
</comment>
<evidence type="ECO:0000313" key="16">
    <source>
        <dbReference type="Proteomes" id="UP000294489"/>
    </source>
</evidence>
<evidence type="ECO:0000256" key="12">
    <source>
        <dbReference type="HAMAP-Rule" id="MF_00815"/>
    </source>
</evidence>
<dbReference type="GO" id="GO:0045259">
    <property type="term" value="C:proton-transporting ATP synthase complex"/>
    <property type="evidence" value="ECO:0007669"/>
    <property type="project" value="UniProtKB-KW"/>
</dbReference>
<keyword evidence="7 12" id="KW-0375">Hydrogen ion transport</keyword>
<gene>
    <name evidence="12" type="primary">atpG</name>
    <name evidence="14" type="ORF">DFO67_109188</name>
    <name evidence="13" type="ORF">SAMN04487959_1065</name>
</gene>
<dbReference type="RefSeq" id="WP_092845530.1">
    <property type="nucleotide sequence ID" value="NZ_FOPY01000006.1"/>
</dbReference>
<evidence type="ECO:0000256" key="10">
    <source>
        <dbReference type="ARBA" id="ARBA00023196"/>
    </source>
</evidence>
<keyword evidence="10 12" id="KW-0139">CF(1)</keyword>
<reference evidence="13 15" key="1">
    <citation type="submission" date="2016-10" db="EMBL/GenBank/DDBJ databases">
        <authorList>
            <person name="de Groot N.N."/>
        </authorList>
    </citation>
    <scope>NUCLEOTIDE SEQUENCE [LARGE SCALE GENOMIC DNA]</scope>
    <source>
        <strain evidence="13 15">CGMCC 1.6848</strain>
    </source>
</reference>
<keyword evidence="5 12" id="KW-0813">Transport</keyword>
<dbReference type="FunFam" id="1.10.287.80:FF:000005">
    <property type="entry name" value="ATP synthase gamma chain"/>
    <property type="match status" value="1"/>
</dbReference>
<keyword evidence="11 12" id="KW-0066">ATP synthesis</keyword>
<dbReference type="Gene3D" id="3.40.1380.10">
    <property type="match status" value="1"/>
</dbReference>
<dbReference type="STRING" id="442341.SAMN04487959_1065"/>
<dbReference type="Pfam" id="PF00231">
    <property type="entry name" value="ATP-synt"/>
    <property type="match status" value="1"/>
</dbReference>
<organism evidence="13 15">
    <name type="scientific">Modicisalibacter xianhensis</name>
    <dbReference type="NCBI Taxonomy" id="442341"/>
    <lineage>
        <taxon>Bacteria</taxon>
        <taxon>Pseudomonadati</taxon>
        <taxon>Pseudomonadota</taxon>
        <taxon>Gammaproteobacteria</taxon>
        <taxon>Oceanospirillales</taxon>
        <taxon>Halomonadaceae</taxon>
        <taxon>Modicisalibacter</taxon>
    </lineage>
</organism>
<evidence type="ECO:0000256" key="11">
    <source>
        <dbReference type="ARBA" id="ARBA00023310"/>
    </source>
</evidence>
<name>A0A1I3B6Z0_9GAMM</name>
<dbReference type="PROSITE" id="PS00153">
    <property type="entry name" value="ATPASE_GAMMA"/>
    <property type="match status" value="1"/>
</dbReference>
<dbReference type="EMBL" id="FOPY01000006">
    <property type="protein sequence ID" value="SFH57739.1"/>
    <property type="molecule type" value="Genomic_DNA"/>
</dbReference>
<dbReference type="CDD" id="cd12151">
    <property type="entry name" value="F1-ATPase_gamma"/>
    <property type="match status" value="1"/>
</dbReference>
<comment type="subcellular location">
    <subcellularLocation>
        <location evidence="12">Cell membrane</location>
        <topology evidence="12">Peripheral membrane protein</topology>
    </subcellularLocation>
    <subcellularLocation>
        <location evidence="2">Membrane</location>
        <topology evidence="2">Peripheral membrane protein</topology>
    </subcellularLocation>
</comment>
<evidence type="ECO:0000313" key="15">
    <source>
        <dbReference type="Proteomes" id="UP000199040"/>
    </source>
</evidence>
<dbReference type="PANTHER" id="PTHR11693:SF22">
    <property type="entry name" value="ATP SYNTHASE SUBUNIT GAMMA, MITOCHONDRIAL"/>
    <property type="match status" value="1"/>
</dbReference>
<keyword evidence="9 12" id="KW-0472">Membrane</keyword>
<dbReference type="GO" id="GO:0005524">
    <property type="term" value="F:ATP binding"/>
    <property type="evidence" value="ECO:0007669"/>
    <property type="project" value="UniProtKB-UniRule"/>
</dbReference>
<dbReference type="Proteomes" id="UP000199040">
    <property type="component" value="Unassembled WGS sequence"/>
</dbReference>
<dbReference type="PANTHER" id="PTHR11693">
    <property type="entry name" value="ATP SYNTHASE GAMMA CHAIN"/>
    <property type="match status" value="1"/>
</dbReference>
<dbReference type="OrthoDB" id="9812769at2"/>
<evidence type="ECO:0000256" key="7">
    <source>
        <dbReference type="ARBA" id="ARBA00022781"/>
    </source>
</evidence>
<dbReference type="PRINTS" id="PR00126">
    <property type="entry name" value="ATPASEGAMMA"/>
</dbReference>
<evidence type="ECO:0000256" key="6">
    <source>
        <dbReference type="ARBA" id="ARBA00022475"/>
    </source>
</evidence>
<dbReference type="EMBL" id="SOEC01000009">
    <property type="protein sequence ID" value="TDX28804.1"/>
    <property type="molecule type" value="Genomic_DNA"/>
</dbReference>
<dbReference type="HAMAP" id="MF_00815">
    <property type="entry name" value="ATP_synth_gamma_bact"/>
    <property type="match status" value="1"/>
</dbReference>
<comment type="subunit">
    <text evidence="4 12">F-type ATPases have 2 components, CF(1) - the catalytic core - and CF(0) - the membrane proton channel. CF(1) has five subunits: alpha(3), beta(3), gamma(1), delta(1), epsilon(1). CF(0) has three main subunits: a, b and c.</text>
</comment>
<evidence type="ECO:0000313" key="14">
    <source>
        <dbReference type="EMBL" id="TDX28804.1"/>
    </source>
</evidence>
<dbReference type="Proteomes" id="UP000294489">
    <property type="component" value="Unassembled WGS sequence"/>
</dbReference>
<dbReference type="SUPFAM" id="SSF52943">
    <property type="entry name" value="ATP synthase (F1-ATPase), gamma subunit"/>
    <property type="match status" value="1"/>
</dbReference>
<dbReference type="NCBIfam" id="NF004144">
    <property type="entry name" value="PRK05621.1-1"/>
    <property type="match status" value="1"/>
</dbReference>
<evidence type="ECO:0000313" key="13">
    <source>
        <dbReference type="EMBL" id="SFH57739.1"/>
    </source>
</evidence>
<dbReference type="GO" id="GO:0046933">
    <property type="term" value="F:proton-transporting ATP synthase activity, rotational mechanism"/>
    <property type="evidence" value="ECO:0007669"/>
    <property type="project" value="UniProtKB-UniRule"/>
</dbReference>
<dbReference type="InterPro" id="IPR035968">
    <property type="entry name" value="ATP_synth_F1_ATPase_gsu"/>
</dbReference>
<keyword evidence="8 12" id="KW-0406">Ion transport</keyword>
<sequence>MAAAKEIRTQIGSIKNTQKITSAMEMVAASKMRKAQDRMAASQPYAKQIRNVVGHIAKANPEYRHDYMIDREVKRVGYIVVSSDRGLAGGLNVNLFKAVVKDVKQWRDKGVEVNFVAIGSKAGGFFRKYGGNLMAAKSGLGEAPEAKDLIGSVKVMLDAFDAGELDRLFVVYNEFVNTMTQRPTIRQLVPLVPQQADDHDEQARPTSWDYLYEPDAKALLDKLLKRYVESQVYQAVVENAACEQAARMIAMKNATDNAGNLIDELQLVYNKARQASITQEISEIVSGAAAV</sequence>
<evidence type="ECO:0000256" key="4">
    <source>
        <dbReference type="ARBA" id="ARBA00011648"/>
    </source>
</evidence>
<dbReference type="GO" id="GO:0042777">
    <property type="term" value="P:proton motive force-driven plasma membrane ATP synthesis"/>
    <property type="evidence" value="ECO:0007669"/>
    <property type="project" value="UniProtKB-UniRule"/>
</dbReference>
<dbReference type="Gene3D" id="1.10.287.80">
    <property type="entry name" value="ATP synthase, gamma subunit, helix hairpin domain"/>
    <property type="match status" value="2"/>
</dbReference>
<comment type="function">
    <text evidence="1 12">Produces ATP from ADP in the presence of a proton gradient across the membrane. The gamma chain is believed to be important in regulating ATPase activity and the flow of protons through the CF(0) complex.</text>
</comment>
<proteinExistence type="inferred from homology"/>
<dbReference type="InterPro" id="IPR000131">
    <property type="entry name" value="ATP_synth_F1_gsu"/>
</dbReference>
<keyword evidence="15" id="KW-1185">Reference proteome</keyword>
<dbReference type="InterPro" id="IPR023632">
    <property type="entry name" value="ATP_synth_F1_gsu_CS"/>
</dbReference>
<dbReference type="GO" id="GO:0005886">
    <property type="term" value="C:plasma membrane"/>
    <property type="evidence" value="ECO:0007669"/>
    <property type="project" value="UniProtKB-SubCell"/>
</dbReference>
<evidence type="ECO:0000256" key="3">
    <source>
        <dbReference type="ARBA" id="ARBA00007681"/>
    </source>
</evidence>
<evidence type="ECO:0000256" key="1">
    <source>
        <dbReference type="ARBA" id="ARBA00003456"/>
    </source>
</evidence>
<evidence type="ECO:0000256" key="8">
    <source>
        <dbReference type="ARBA" id="ARBA00023065"/>
    </source>
</evidence>